<evidence type="ECO:0000259" key="1">
    <source>
        <dbReference type="Pfam" id="PF05144"/>
    </source>
</evidence>
<proteinExistence type="predicted"/>
<protein>
    <submittedName>
        <fullName evidence="3">Phage X family protein</fullName>
    </submittedName>
</protein>
<dbReference type="RefSeq" id="WP_090386286.1">
    <property type="nucleotide sequence ID" value="NZ_FNSC01000001.1"/>
</dbReference>
<organism evidence="3 4">
    <name type="scientific">Pseudomonas anguilliseptica</name>
    <dbReference type="NCBI Taxonomy" id="53406"/>
    <lineage>
        <taxon>Bacteria</taxon>
        <taxon>Pseudomonadati</taxon>
        <taxon>Pseudomonadota</taxon>
        <taxon>Gammaproteobacteria</taxon>
        <taxon>Pseudomonadales</taxon>
        <taxon>Pseudomonadaceae</taxon>
        <taxon>Pseudomonas</taxon>
    </lineage>
</organism>
<dbReference type="InterPro" id="IPR022688">
    <property type="entry name" value="G2P_C"/>
</dbReference>
<accession>A0A1H5G0Q2</accession>
<dbReference type="EMBL" id="FNSC01000001">
    <property type="protein sequence ID" value="SEE09280.1"/>
    <property type="molecule type" value="Genomic_DNA"/>
</dbReference>
<feature type="domain" description="Replication-associated protein G2P C-terminal" evidence="2">
    <location>
        <begin position="287"/>
        <end position="372"/>
    </location>
</feature>
<dbReference type="Pfam" id="PF05144">
    <property type="entry name" value="Phage_CRI"/>
    <property type="match status" value="1"/>
</dbReference>
<feature type="domain" description="Replication-associated protein G2P N-terminal" evidence="1">
    <location>
        <begin position="3"/>
        <end position="250"/>
    </location>
</feature>
<dbReference type="Proteomes" id="UP000242849">
    <property type="component" value="Unassembled WGS sequence"/>
</dbReference>
<reference evidence="4" key="1">
    <citation type="submission" date="2016-10" db="EMBL/GenBank/DDBJ databases">
        <authorList>
            <person name="Varghese N."/>
            <person name="Submissions S."/>
        </authorList>
    </citation>
    <scope>NUCLEOTIDE SEQUENCE [LARGE SCALE GENOMIC DNA]</scope>
    <source>
        <strain evidence="4">DSM 12111</strain>
    </source>
</reference>
<evidence type="ECO:0000259" key="2">
    <source>
        <dbReference type="Pfam" id="PF05155"/>
    </source>
</evidence>
<dbReference type="GO" id="GO:0006260">
    <property type="term" value="P:DNA replication"/>
    <property type="evidence" value="ECO:0007669"/>
    <property type="project" value="InterPro"/>
</dbReference>
<dbReference type="InterPro" id="IPR022686">
    <property type="entry name" value="G2P_N"/>
</dbReference>
<keyword evidence="4" id="KW-1185">Reference proteome</keyword>
<dbReference type="AlphaFoldDB" id="A0A1H5G0Q2"/>
<evidence type="ECO:0000313" key="3">
    <source>
        <dbReference type="EMBL" id="SEE09280.1"/>
    </source>
</evidence>
<sequence length="379" mass="42943">MLIDWLTVSQEHAHDLPVVCDVFTLTIDANTNEILSSRQPRFKHEASHSTSVTIHVQGRKVRVEGNPSRVGRLDNLFGFTTIDQCISVYNSLLAQYGLPGFTKGTIFSQRQVQGFKGTFDEQMVSDGAKIERIDLTTNVSVGEGNVLAYLRGVSSQRIGHSIGFLYPNGRSVTWTPKGNGKGGRLQYRKAYDKAFEMDANLLPKLKRLYGETSSEFAYAQRVRNYCAEHGVVRMEQELKSELLQRENLSYWGFFDERRYAELHDEFLKVDDRLKVTAMGMMTIADKLIEEGICKGRASANATASHALIWMHGQPHNVSQRAFETHAARLNRIGINIRNACDTSRFAPVFVRQSREINKVMNLQIPSWYQRPNHLQQVAA</sequence>
<dbReference type="OrthoDB" id="6835686at2"/>
<dbReference type="STRING" id="53406.SAMN05421553_4016"/>
<gene>
    <name evidence="3" type="ORF">SAMN05421553_4016</name>
</gene>
<evidence type="ECO:0000313" key="4">
    <source>
        <dbReference type="Proteomes" id="UP000242849"/>
    </source>
</evidence>
<dbReference type="Pfam" id="PF05155">
    <property type="entry name" value="G2P_X_C"/>
    <property type="match status" value="1"/>
</dbReference>
<name>A0A1H5G0Q2_PSEAG</name>